<evidence type="ECO:0000313" key="4">
    <source>
        <dbReference type="Proteomes" id="UP000824221"/>
    </source>
</evidence>
<dbReference type="Gene3D" id="2.40.50.140">
    <property type="entry name" value="Nucleic acid-binding proteins"/>
    <property type="match status" value="1"/>
</dbReference>
<dbReference type="InterPro" id="IPR036397">
    <property type="entry name" value="RNaseH_sf"/>
</dbReference>
<dbReference type="InterPro" id="IPR004365">
    <property type="entry name" value="NA-bd_OB_tRNA"/>
</dbReference>
<dbReference type="Pfam" id="PF00929">
    <property type="entry name" value="RNase_T"/>
    <property type="match status" value="1"/>
</dbReference>
<dbReference type="SMART" id="SM00479">
    <property type="entry name" value="EXOIII"/>
    <property type="match status" value="1"/>
</dbReference>
<dbReference type="GO" id="GO:0008408">
    <property type="term" value="F:3'-5' exonuclease activity"/>
    <property type="evidence" value="ECO:0007669"/>
    <property type="project" value="TreeGrafter"/>
</dbReference>
<dbReference type="GO" id="GO:0003677">
    <property type="term" value="F:DNA binding"/>
    <property type="evidence" value="ECO:0007669"/>
    <property type="project" value="InterPro"/>
</dbReference>
<dbReference type="EMBL" id="DXAJ01000024">
    <property type="protein sequence ID" value="HJA02004.1"/>
    <property type="molecule type" value="Genomic_DNA"/>
</dbReference>
<accession>A0A9D2H146</accession>
<reference evidence="3" key="2">
    <citation type="submission" date="2021-04" db="EMBL/GenBank/DDBJ databases">
        <authorList>
            <person name="Gilroy R."/>
        </authorList>
    </citation>
    <scope>NUCLEOTIDE SEQUENCE</scope>
    <source>
        <strain evidence="3">CHK156-179</strain>
    </source>
</reference>
<dbReference type="NCBIfam" id="TIGR00573">
    <property type="entry name" value="dnaq"/>
    <property type="match status" value="1"/>
</dbReference>
<sequence length="503" mass="55591">MKSREYLERIREIPALSRAVLKKIVVDGNTAVFHLVTDETYHEEDVVSARAVTYEFVPEGCMADVRVVKSVPSEEGVRARIAEVLKNKFPAAAAFVSPEDIKVELDGAGGRFVIGVAESERTQFVRGNVLDGVAADLCRTFPGAWTGDCRSVQKTMEAPPEEPLPPPEVIIAPRVFRIENYAPIYGASPKLAVYIADLAAGQTCVTVCGTISFLEERMTKKEKPFFSFSVSDGSGQLRLSYFTRKATLEKVRALKAGDSVCFTGDMELFNGSLSFRPKAVDYGTPPKDYMFEARPSRPAPPRYTAVFPEPCEDLVQGMLFGETRLPAGFEQGRYVVFDLETTGLNNNPVAGPMDRIIEVGAVKIEGGKIAEKFSSFVACPVKLTEEIVGITGIEDEMLVGAPPVETVMADFYKFTEGCALVGHNVQFDYKFIRYYGEQEGYLFDAKTFDTVALSQQLLRLSNYKLNTVADHFGFTFRHHRAFDDAFVTAKIFLELVKLGGIPK</sequence>
<name>A0A9D2H146_9FIRM</name>
<feature type="domain" description="Exonuclease" evidence="2">
    <location>
        <begin position="333"/>
        <end position="501"/>
    </location>
</feature>
<dbReference type="SUPFAM" id="SSF50249">
    <property type="entry name" value="Nucleic acid-binding proteins"/>
    <property type="match status" value="1"/>
</dbReference>
<evidence type="ECO:0000313" key="3">
    <source>
        <dbReference type="EMBL" id="HJA02004.1"/>
    </source>
</evidence>
<dbReference type="InterPro" id="IPR006054">
    <property type="entry name" value="DnaQ"/>
</dbReference>
<dbReference type="PANTHER" id="PTHR30231:SF41">
    <property type="entry name" value="DNA POLYMERASE III SUBUNIT EPSILON"/>
    <property type="match status" value="1"/>
</dbReference>
<comment type="caution">
    <text evidence="3">The sequence shown here is derived from an EMBL/GenBank/DDBJ whole genome shotgun (WGS) entry which is preliminary data.</text>
</comment>
<dbReference type="FunFam" id="3.30.420.10:FF:000045">
    <property type="entry name" value="3'-5' exonuclease DinG"/>
    <property type="match status" value="1"/>
</dbReference>
<dbReference type="Gene3D" id="1.20.5.140">
    <property type="match status" value="1"/>
</dbReference>
<dbReference type="Pfam" id="PF01336">
    <property type="entry name" value="tRNA_anti-codon"/>
    <property type="match status" value="1"/>
</dbReference>
<reference evidence="3" key="1">
    <citation type="journal article" date="2021" name="PeerJ">
        <title>Extensive microbial diversity within the chicken gut microbiome revealed by metagenomics and culture.</title>
        <authorList>
            <person name="Gilroy R."/>
            <person name="Ravi A."/>
            <person name="Getino M."/>
            <person name="Pursley I."/>
            <person name="Horton D.L."/>
            <person name="Alikhan N.F."/>
            <person name="Baker D."/>
            <person name="Gharbi K."/>
            <person name="Hall N."/>
            <person name="Watson M."/>
            <person name="Adriaenssens E.M."/>
            <person name="Foster-Nyarko E."/>
            <person name="Jarju S."/>
            <person name="Secka A."/>
            <person name="Antonio M."/>
            <person name="Oren A."/>
            <person name="Chaudhuri R.R."/>
            <person name="La Ragione R."/>
            <person name="Hildebrand F."/>
            <person name="Pallen M.J."/>
        </authorList>
    </citation>
    <scope>NUCLEOTIDE SEQUENCE</scope>
    <source>
        <strain evidence="3">CHK156-179</strain>
    </source>
</reference>
<organism evidence="3 4">
    <name type="scientific">Candidatus Gallimonas gallistercoris</name>
    <dbReference type="NCBI Taxonomy" id="2838602"/>
    <lineage>
        <taxon>Bacteria</taxon>
        <taxon>Bacillati</taxon>
        <taxon>Bacillota</taxon>
        <taxon>Clostridia</taxon>
        <taxon>Candidatus Gallimonas</taxon>
    </lineage>
</organism>
<dbReference type="AlphaFoldDB" id="A0A9D2H146"/>
<dbReference type="GO" id="GO:0045004">
    <property type="term" value="P:DNA replication proofreading"/>
    <property type="evidence" value="ECO:0007669"/>
    <property type="project" value="TreeGrafter"/>
</dbReference>
<dbReference type="InterPro" id="IPR012340">
    <property type="entry name" value="NA-bd_OB-fold"/>
</dbReference>
<dbReference type="PANTHER" id="PTHR30231">
    <property type="entry name" value="DNA POLYMERASE III SUBUNIT EPSILON"/>
    <property type="match status" value="1"/>
</dbReference>
<keyword evidence="1" id="KW-0378">Hydrolase</keyword>
<dbReference type="Proteomes" id="UP000824221">
    <property type="component" value="Unassembled WGS sequence"/>
</dbReference>
<dbReference type="GO" id="GO:0003887">
    <property type="term" value="F:DNA-directed DNA polymerase activity"/>
    <property type="evidence" value="ECO:0007669"/>
    <property type="project" value="InterPro"/>
</dbReference>
<dbReference type="GO" id="GO:0005829">
    <property type="term" value="C:cytosol"/>
    <property type="evidence" value="ECO:0007669"/>
    <property type="project" value="TreeGrafter"/>
</dbReference>
<proteinExistence type="predicted"/>
<dbReference type="InterPro" id="IPR012337">
    <property type="entry name" value="RNaseH-like_sf"/>
</dbReference>
<dbReference type="InterPro" id="IPR013520">
    <property type="entry name" value="Ribonucl_H"/>
</dbReference>
<evidence type="ECO:0000256" key="1">
    <source>
        <dbReference type="ARBA" id="ARBA00022839"/>
    </source>
</evidence>
<dbReference type="Gene3D" id="3.30.420.10">
    <property type="entry name" value="Ribonuclease H-like superfamily/Ribonuclease H"/>
    <property type="match status" value="1"/>
</dbReference>
<dbReference type="CDD" id="cd06127">
    <property type="entry name" value="DEDDh"/>
    <property type="match status" value="1"/>
</dbReference>
<evidence type="ECO:0000259" key="2">
    <source>
        <dbReference type="SMART" id="SM00479"/>
    </source>
</evidence>
<keyword evidence="1" id="KW-0540">Nuclease</keyword>
<dbReference type="SUPFAM" id="SSF53098">
    <property type="entry name" value="Ribonuclease H-like"/>
    <property type="match status" value="1"/>
</dbReference>
<gene>
    <name evidence="3" type="ORF">H9797_01295</name>
</gene>
<protein>
    <recommendedName>
        <fullName evidence="2">Exonuclease domain-containing protein</fullName>
    </recommendedName>
</protein>
<keyword evidence="1" id="KW-0269">Exonuclease</keyword>